<keyword evidence="6 11" id="KW-0812">Transmembrane</keyword>
<keyword evidence="14" id="KW-1185">Reference proteome</keyword>
<keyword evidence="8 11" id="KW-0720">Serine protease</keyword>
<dbReference type="SUPFAM" id="SSF144091">
    <property type="entry name" value="Rhomboid-like"/>
    <property type="match status" value="1"/>
</dbReference>
<dbReference type="InterPro" id="IPR022764">
    <property type="entry name" value="Peptidase_S54_rhomboid_dom"/>
</dbReference>
<evidence type="ECO:0000256" key="4">
    <source>
        <dbReference type="ARBA" id="ARBA00013039"/>
    </source>
</evidence>
<protein>
    <recommendedName>
        <fullName evidence="4">rhomboid protease</fullName>
        <ecNumber evidence="4">3.4.21.105</ecNumber>
    </recommendedName>
</protein>
<sequence length="370" mass="41941">MANKKNSKEKSERSFSNSILGTLGILSKNKQKTFNQEWDKFTSFQKARSIINHQEDISLEFLAEDLVNPTTITENETDVSVDVPEMDSEDSQPRPKTQILYEEPVIRRPWFIIFISIVHIIMLCVEIIKNKGFQSFSVNPWFGPSVSVLIDLGAKYEPKMKDGQYYRFVTPIFLHVGILHLLMNLFFQWKGGKQLETTFGIIRTIIIYFVSGIGGVLASTVFLPYMLQVGPSGSLYGIFAVLFCDLFHSWKEIESPRLTLFKMILVIIISFGTGLLPSVDNFAHLGGFLTGTFSGLILLPNIRLRKSRGILVLISFLFLGTYFGVGFYLFFKNANALSSCKFCKYITCLPIKSWCDSVDIPVGHEKTDIE</sequence>
<evidence type="ECO:0000256" key="3">
    <source>
        <dbReference type="ARBA" id="ARBA00009045"/>
    </source>
</evidence>
<feature type="transmembrane region" description="Helical" evidence="11">
    <location>
        <begin position="282"/>
        <end position="299"/>
    </location>
</feature>
<evidence type="ECO:0000256" key="11">
    <source>
        <dbReference type="RuleBase" id="RU362115"/>
    </source>
</evidence>
<comment type="similarity">
    <text evidence="3 11">Belongs to the peptidase S54 family.</text>
</comment>
<evidence type="ECO:0000256" key="7">
    <source>
        <dbReference type="ARBA" id="ARBA00022801"/>
    </source>
</evidence>
<dbReference type="InterPro" id="IPR002610">
    <property type="entry name" value="Peptidase_S54_rhomboid-like"/>
</dbReference>
<feature type="domain" description="Peptidase S54 rhomboid" evidence="12">
    <location>
        <begin position="163"/>
        <end position="300"/>
    </location>
</feature>
<evidence type="ECO:0000313" key="14">
    <source>
        <dbReference type="Proteomes" id="UP001149090"/>
    </source>
</evidence>
<dbReference type="GO" id="GO:0006508">
    <property type="term" value="P:proteolysis"/>
    <property type="evidence" value="ECO:0007669"/>
    <property type="project" value="UniProtKB-KW"/>
</dbReference>
<keyword evidence="7 11" id="KW-0378">Hydrolase</keyword>
<keyword evidence="5 11" id="KW-0645">Protease</keyword>
<dbReference type="OrthoDB" id="2146116at2759"/>
<comment type="caution">
    <text evidence="13">The sequence shown here is derived from an EMBL/GenBank/DDBJ whole genome shotgun (WGS) entry which is preliminary data.</text>
</comment>
<comment type="catalytic activity">
    <reaction evidence="1 11">
        <text>Cleaves type-1 transmembrane domains using a catalytic dyad composed of serine and histidine that are contributed by different transmembrane domains.</text>
        <dbReference type="EC" id="3.4.21.105"/>
    </reaction>
</comment>
<organism evidence="13 14">
    <name type="scientific">Anaeramoeba ignava</name>
    <name type="common">Anaerobic marine amoeba</name>
    <dbReference type="NCBI Taxonomy" id="1746090"/>
    <lineage>
        <taxon>Eukaryota</taxon>
        <taxon>Metamonada</taxon>
        <taxon>Anaeramoebidae</taxon>
        <taxon>Anaeramoeba</taxon>
    </lineage>
</organism>
<dbReference type="AlphaFoldDB" id="A0A9Q0RBQ7"/>
<name>A0A9Q0RBQ7_ANAIG</name>
<evidence type="ECO:0000256" key="1">
    <source>
        <dbReference type="ARBA" id="ARBA00000156"/>
    </source>
</evidence>
<reference evidence="13" key="1">
    <citation type="submission" date="2022-10" db="EMBL/GenBank/DDBJ databases">
        <title>Novel sulphate-reducing endosymbionts in the free-living metamonad Anaeramoeba.</title>
        <authorList>
            <person name="Jerlstrom-Hultqvist J."/>
            <person name="Cepicka I."/>
            <person name="Gallot-Lavallee L."/>
            <person name="Salas-Leiva D."/>
            <person name="Curtis B.A."/>
            <person name="Zahonova K."/>
            <person name="Pipaliya S."/>
            <person name="Dacks J."/>
            <person name="Roger A.J."/>
        </authorList>
    </citation>
    <scope>NUCLEOTIDE SEQUENCE</scope>
    <source>
        <strain evidence="13">BMAN</strain>
    </source>
</reference>
<dbReference type="InterPro" id="IPR035952">
    <property type="entry name" value="Rhomboid-like_sf"/>
</dbReference>
<proteinExistence type="inferred from homology"/>
<evidence type="ECO:0000259" key="12">
    <source>
        <dbReference type="Pfam" id="PF01694"/>
    </source>
</evidence>
<dbReference type="PANTHER" id="PTHR22936:SF69">
    <property type="entry name" value="RHOMBOID-LIKE PROTEIN"/>
    <property type="match status" value="1"/>
</dbReference>
<gene>
    <name evidence="13" type="ORF">M0811_01117</name>
</gene>
<feature type="transmembrane region" description="Helical" evidence="11">
    <location>
        <begin position="311"/>
        <end position="331"/>
    </location>
</feature>
<comment type="subcellular location">
    <subcellularLocation>
        <location evidence="2 11">Membrane</location>
        <topology evidence="2 11">Multi-pass membrane protein</topology>
    </subcellularLocation>
</comment>
<feature type="transmembrane region" description="Helical" evidence="11">
    <location>
        <begin position="110"/>
        <end position="128"/>
    </location>
</feature>
<dbReference type="GO" id="GO:0016020">
    <property type="term" value="C:membrane"/>
    <property type="evidence" value="ECO:0007669"/>
    <property type="project" value="UniProtKB-SubCell"/>
</dbReference>
<dbReference type="Gene3D" id="1.20.1540.10">
    <property type="entry name" value="Rhomboid-like"/>
    <property type="match status" value="1"/>
</dbReference>
<evidence type="ECO:0000256" key="8">
    <source>
        <dbReference type="ARBA" id="ARBA00022825"/>
    </source>
</evidence>
<dbReference type="Pfam" id="PF01694">
    <property type="entry name" value="Rhomboid"/>
    <property type="match status" value="1"/>
</dbReference>
<dbReference type="EC" id="3.4.21.105" evidence="4"/>
<feature type="transmembrane region" description="Helical" evidence="11">
    <location>
        <begin position="199"/>
        <end position="223"/>
    </location>
</feature>
<accession>A0A9Q0RBQ7</accession>
<dbReference type="Proteomes" id="UP001149090">
    <property type="component" value="Unassembled WGS sequence"/>
</dbReference>
<keyword evidence="9 11" id="KW-1133">Transmembrane helix</keyword>
<dbReference type="GO" id="GO:0004252">
    <property type="term" value="F:serine-type endopeptidase activity"/>
    <property type="evidence" value="ECO:0007669"/>
    <property type="project" value="InterPro"/>
</dbReference>
<evidence type="ECO:0000256" key="2">
    <source>
        <dbReference type="ARBA" id="ARBA00004141"/>
    </source>
</evidence>
<evidence type="ECO:0000256" key="5">
    <source>
        <dbReference type="ARBA" id="ARBA00022670"/>
    </source>
</evidence>
<evidence type="ECO:0000256" key="10">
    <source>
        <dbReference type="ARBA" id="ARBA00023136"/>
    </source>
</evidence>
<dbReference type="EMBL" id="JAPDFW010000070">
    <property type="protein sequence ID" value="KAJ5074486.1"/>
    <property type="molecule type" value="Genomic_DNA"/>
</dbReference>
<evidence type="ECO:0000313" key="13">
    <source>
        <dbReference type="EMBL" id="KAJ5074486.1"/>
    </source>
</evidence>
<evidence type="ECO:0000256" key="9">
    <source>
        <dbReference type="ARBA" id="ARBA00022989"/>
    </source>
</evidence>
<evidence type="ECO:0000256" key="6">
    <source>
        <dbReference type="ARBA" id="ARBA00022692"/>
    </source>
</evidence>
<feature type="transmembrane region" description="Helical" evidence="11">
    <location>
        <begin position="229"/>
        <end position="247"/>
    </location>
</feature>
<keyword evidence="10 11" id="KW-0472">Membrane</keyword>
<comment type="function">
    <text evidence="11">Serine protease involved in intramembrane proteolysis.</text>
</comment>
<feature type="transmembrane region" description="Helical" evidence="11">
    <location>
        <begin position="165"/>
        <end position="187"/>
    </location>
</feature>
<feature type="transmembrane region" description="Helical" evidence="11">
    <location>
        <begin position="259"/>
        <end position="276"/>
    </location>
</feature>
<dbReference type="PANTHER" id="PTHR22936">
    <property type="entry name" value="RHOMBOID-RELATED"/>
    <property type="match status" value="1"/>
</dbReference>